<keyword evidence="3" id="KW-1185">Reference proteome</keyword>
<dbReference type="PANTHER" id="PTHR36113:SF3">
    <property type="entry name" value="SLL5075 PROTEIN"/>
    <property type="match status" value="1"/>
</dbReference>
<feature type="domain" description="VOC" evidence="1">
    <location>
        <begin position="2"/>
        <end position="123"/>
    </location>
</feature>
<comment type="caution">
    <text evidence="2">The sequence shown here is derived from an EMBL/GenBank/DDBJ whole genome shotgun (WGS) entry which is preliminary data.</text>
</comment>
<dbReference type="InterPro" id="IPR037523">
    <property type="entry name" value="VOC_core"/>
</dbReference>
<dbReference type="GO" id="GO:0016829">
    <property type="term" value="F:lyase activity"/>
    <property type="evidence" value="ECO:0007669"/>
    <property type="project" value="UniProtKB-KW"/>
</dbReference>
<dbReference type="RefSeq" id="WP_106528887.1">
    <property type="nucleotide sequence ID" value="NZ_PYAW01000003.1"/>
</dbReference>
<dbReference type="PROSITE" id="PS51819">
    <property type="entry name" value="VOC"/>
    <property type="match status" value="1"/>
</dbReference>
<dbReference type="Proteomes" id="UP000240971">
    <property type="component" value="Unassembled WGS sequence"/>
</dbReference>
<dbReference type="OrthoDB" id="1270449at2"/>
<evidence type="ECO:0000313" key="3">
    <source>
        <dbReference type="Proteomes" id="UP000240971"/>
    </source>
</evidence>
<dbReference type="Pfam" id="PF00903">
    <property type="entry name" value="Glyoxalase"/>
    <property type="match status" value="1"/>
</dbReference>
<protein>
    <submittedName>
        <fullName evidence="2">Catechol 2,3-dioxygenase-like lactoylglutathione lyase family enzyme</fullName>
    </submittedName>
</protein>
<sequence length="123" mass="14109">MQLNHLNLSVQDVPAARKFFETYLDFQSTDTKPNDTLAVLTGADGFILVLMNQRMNEKGNTSYPDAFHIGFYVADEAAVLAIYDRLQNSGILLEQVPQRIRKNFGFYFRYDAFMIEITCVIKD</sequence>
<gene>
    <name evidence="2" type="ORF">CLV51_10347</name>
</gene>
<dbReference type="GO" id="GO:0051213">
    <property type="term" value="F:dioxygenase activity"/>
    <property type="evidence" value="ECO:0007669"/>
    <property type="project" value="UniProtKB-KW"/>
</dbReference>
<name>A0A2P8HIM7_CHINA</name>
<evidence type="ECO:0000259" key="1">
    <source>
        <dbReference type="PROSITE" id="PS51819"/>
    </source>
</evidence>
<dbReference type="CDD" id="cd06587">
    <property type="entry name" value="VOC"/>
    <property type="match status" value="1"/>
</dbReference>
<dbReference type="InterPro" id="IPR029068">
    <property type="entry name" value="Glyas_Bleomycin-R_OHBP_Dase"/>
</dbReference>
<keyword evidence="2" id="KW-0456">Lyase</keyword>
<dbReference type="SUPFAM" id="SSF54593">
    <property type="entry name" value="Glyoxalase/Bleomycin resistance protein/Dihydroxybiphenyl dioxygenase"/>
    <property type="match status" value="1"/>
</dbReference>
<keyword evidence="2" id="KW-0560">Oxidoreductase</keyword>
<reference evidence="2 3" key="1">
    <citation type="submission" date="2018-03" db="EMBL/GenBank/DDBJ databases">
        <title>Genomic Encyclopedia of Archaeal and Bacterial Type Strains, Phase II (KMG-II): from individual species to whole genera.</title>
        <authorList>
            <person name="Goeker M."/>
        </authorList>
    </citation>
    <scope>NUCLEOTIDE SEQUENCE [LARGE SCALE GENOMIC DNA]</scope>
    <source>
        <strain evidence="2 3">DSM 24859</strain>
    </source>
</reference>
<dbReference type="InterPro" id="IPR051332">
    <property type="entry name" value="Fosfomycin_Res_Enzymes"/>
</dbReference>
<evidence type="ECO:0000313" key="2">
    <source>
        <dbReference type="EMBL" id="PSL46071.1"/>
    </source>
</evidence>
<dbReference type="EMBL" id="PYAW01000003">
    <property type="protein sequence ID" value="PSL46071.1"/>
    <property type="molecule type" value="Genomic_DNA"/>
</dbReference>
<accession>A0A2P8HIM7</accession>
<keyword evidence="2" id="KW-0223">Dioxygenase</keyword>
<dbReference type="InterPro" id="IPR004360">
    <property type="entry name" value="Glyas_Fos-R_dOase_dom"/>
</dbReference>
<proteinExistence type="predicted"/>
<dbReference type="AlphaFoldDB" id="A0A2P8HIM7"/>
<dbReference type="Gene3D" id="3.10.180.10">
    <property type="entry name" value="2,3-Dihydroxybiphenyl 1,2-Dioxygenase, domain 1"/>
    <property type="match status" value="1"/>
</dbReference>
<organism evidence="2 3">
    <name type="scientific">Chitinophaga niastensis</name>
    <dbReference type="NCBI Taxonomy" id="536980"/>
    <lineage>
        <taxon>Bacteria</taxon>
        <taxon>Pseudomonadati</taxon>
        <taxon>Bacteroidota</taxon>
        <taxon>Chitinophagia</taxon>
        <taxon>Chitinophagales</taxon>
        <taxon>Chitinophagaceae</taxon>
        <taxon>Chitinophaga</taxon>
    </lineage>
</organism>
<dbReference type="PANTHER" id="PTHR36113">
    <property type="entry name" value="LYASE, PUTATIVE-RELATED-RELATED"/>
    <property type="match status" value="1"/>
</dbReference>